<evidence type="ECO:0000259" key="1">
    <source>
        <dbReference type="Pfam" id="PF09994"/>
    </source>
</evidence>
<dbReference type="Proteomes" id="UP000284375">
    <property type="component" value="Unassembled WGS sequence"/>
</dbReference>
<feature type="domain" description="T6SS Phospholipase effector Tle1-like catalytic" evidence="1">
    <location>
        <begin position="15"/>
        <end position="311"/>
    </location>
</feature>
<organism evidence="2 3">
    <name type="scientific">Cytospora chrysosperma</name>
    <name type="common">Cytospora canker fungus</name>
    <name type="synonym">Sphaeria chrysosperma</name>
    <dbReference type="NCBI Taxonomy" id="252740"/>
    <lineage>
        <taxon>Eukaryota</taxon>
        <taxon>Fungi</taxon>
        <taxon>Dikarya</taxon>
        <taxon>Ascomycota</taxon>
        <taxon>Pezizomycotina</taxon>
        <taxon>Sordariomycetes</taxon>
        <taxon>Sordariomycetidae</taxon>
        <taxon>Diaporthales</taxon>
        <taxon>Cytosporaceae</taxon>
        <taxon>Cytospora</taxon>
    </lineage>
</organism>
<dbReference type="InterPro" id="IPR029058">
    <property type="entry name" value="AB_hydrolase_fold"/>
</dbReference>
<reference evidence="2 3" key="1">
    <citation type="submission" date="2015-09" db="EMBL/GenBank/DDBJ databases">
        <title>Host preference determinants of Valsa canker pathogens revealed by comparative genomics.</title>
        <authorList>
            <person name="Yin Z."/>
            <person name="Huang L."/>
        </authorList>
    </citation>
    <scope>NUCLEOTIDE SEQUENCE [LARGE SCALE GENOMIC DNA]</scope>
    <source>
        <strain evidence="2 3">YSFL</strain>
    </source>
</reference>
<dbReference type="AlphaFoldDB" id="A0A423VM31"/>
<protein>
    <recommendedName>
        <fullName evidence="1">T6SS Phospholipase effector Tle1-like catalytic domain-containing protein</fullName>
    </recommendedName>
</protein>
<gene>
    <name evidence="2" type="ORF">VSDG_07625</name>
</gene>
<dbReference type="STRING" id="252740.A0A423VM31"/>
<dbReference type="EMBL" id="LJZO01000040">
    <property type="protein sequence ID" value="ROV91966.1"/>
    <property type="molecule type" value="Genomic_DNA"/>
</dbReference>
<sequence>MESGTTYQACGYRPKRIVVCCDGTWVNSLGSAEEPPSNVTRISRSLNRVCSDGTSQVVMYQPGIGTGPSMIDQIAGGAFGHGLDEDIRECYNFACANYVDGDSIILIGFSRGAFTARSVADFLASVGLLTTEGMNHFYPIFEDYENIADETRPISKFLYQELTPYNGEKGRAKIFWENKRKEEYKRWLKSRLWTRDTYQNSPTEIRIKAVAVWDTVGALGIPPVPVIGIQGSAKQWKFSNTHIASKVENAFQALSLDEPRGSFRPALWERFEGNDVTNLRQVWFPGSHANVGGGWYDQQIANITLAWMCDQLTTVGVEFSQRRLDRLFIEGLRYNAAHPYPYIPRPSMFIPNFIWTSLLKYRHPAPKPWAKSPSICPLPSRSQTVDIANCSGEDHHPGGTPQQLWADGPPRSWALGQTRYPDDWITLAAGTIVRHPGCFMRVDPDTNADTDEPLMNTDERVHSSVRVRMACQGMGMDDRRVWPCPSLLQDDSGNGMPVWRLEKDHAVVQVARTEGEIGRIGYDADWEYKLEKGDGRWRWVFDEEAVVKNGVGDRVKPTVKVLPEEPMVGYWERHLLALTRGKVDVWRWAEENSSHKTRWTESSA</sequence>
<evidence type="ECO:0000313" key="3">
    <source>
        <dbReference type="Proteomes" id="UP000284375"/>
    </source>
</evidence>
<accession>A0A423VM31</accession>
<dbReference type="Pfam" id="PF09994">
    <property type="entry name" value="T6SS_Tle1-like_cat"/>
    <property type="match status" value="1"/>
</dbReference>
<name>A0A423VM31_CYTCH</name>
<proteinExistence type="predicted"/>
<dbReference type="SUPFAM" id="SSF53474">
    <property type="entry name" value="alpha/beta-Hydrolases"/>
    <property type="match status" value="1"/>
</dbReference>
<dbReference type="InterPro" id="IPR018712">
    <property type="entry name" value="Tle1-like_cat"/>
</dbReference>
<dbReference type="OrthoDB" id="3057168at2759"/>
<evidence type="ECO:0000313" key="2">
    <source>
        <dbReference type="EMBL" id="ROV91966.1"/>
    </source>
</evidence>
<keyword evidence="3" id="KW-1185">Reference proteome</keyword>
<dbReference type="PANTHER" id="PTHR33840:SF1">
    <property type="entry name" value="TLE1 PHOSPHOLIPASE DOMAIN-CONTAINING PROTEIN"/>
    <property type="match status" value="1"/>
</dbReference>
<dbReference type="PANTHER" id="PTHR33840">
    <property type="match status" value="1"/>
</dbReference>
<comment type="caution">
    <text evidence="2">The sequence shown here is derived from an EMBL/GenBank/DDBJ whole genome shotgun (WGS) entry which is preliminary data.</text>
</comment>